<evidence type="ECO:0000313" key="3">
    <source>
        <dbReference type="EMBL" id="MDQ0998572.1"/>
    </source>
</evidence>
<gene>
    <name evidence="3" type="ORF">QFZ34_003754</name>
</gene>
<accession>A0ABU0SCX9</accession>
<feature type="region of interest" description="Disordered" evidence="1">
    <location>
        <begin position="64"/>
        <end position="97"/>
    </location>
</feature>
<evidence type="ECO:0008006" key="5">
    <source>
        <dbReference type="Google" id="ProtNLM"/>
    </source>
</evidence>
<dbReference type="EMBL" id="JAUSZT010000003">
    <property type="protein sequence ID" value="MDQ0998572.1"/>
    <property type="molecule type" value="Genomic_DNA"/>
</dbReference>
<keyword evidence="4" id="KW-1185">Reference proteome</keyword>
<dbReference type="RefSeq" id="WP_307283735.1">
    <property type="nucleotide sequence ID" value="NZ_JAUSZT010000003.1"/>
</dbReference>
<evidence type="ECO:0000313" key="4">
    <source>
        <dbReference type="Proteomes" id="UP001237780"/>
    </source>
</evidence>
<organism evidence="3 4">
    <name type="scientific">Phyllobacterium ifriqiyense</name>
    <dbReference type="NCBI Taxonomy" id="314238"/>
    <lineage>
        <taxon>Bacteria</taxon>
        <taxon>Pseudomonadati</taxon>
        <taxon>Pseudomonadota</taxon>
        <taxon>Alphaproteobacteria</taxon>
        <taxon>Hyphomicrobiales</taxon>
        <taxon>Phyllobacteriaceae</taxon>
        <taxon>Phyllobacterium</taxon>
    </lineage>
</organism>
<name>A0ABU0SCX9_9HYPH</name>
<protein>
    <recommendedName>
        <fullName evidence="5">Antifreeze protein</fullName>
    </recommendedName>
</protein>
<proteinExistence type="predicted"/>
<feature type="chain" id="PRO_5047335975" description="Antifreeze protein" evidence="2">
    <location>
        <begin position="30"/>
        <end position="160"/>
    </location>
</feature>
<sequence length="160" mass="17020">MINARLSRGVLAISATALASLVLASPASAITMKECSVKYKAAQSAGEAEGVSWSEFRKAQCLKSSNEDAAATTDKNSKKVAEEKPAKAEKKTEAVSGEMNFPPAISAKFASEKPAKARMHTCLEQYRANKAANTLGGTSWIEKGGGYYKQCNDRLKSAKP</sequence>
<reference evidence="3 4" key="1">
    <citation type="submission" date="2023-07" db="EMBL/GenBank/DDBJ databases">
        <title>Comparative genomics of wheat-associated soil bacteria to identify genetic determinants of phenazine resistance.</title>
        <authorList>
            <person name="Mouncey N."/>
        </authorList>
    </citation>
    <scope>NUCLEOTIDE SEQUENCE [LARGE SCALE GENOMIC DNA]</scope>
    <source>
        <strain evidence="3 4">W4I11</strain>
    </source>
</reference>
<feature type="compositionally biased region" description="Basic and acidic residues" evidence="1">
    <location>
        <begin position="75"/>
        <end position="93"/>
    </location>
</feature>
<dbReference type="Proteomes" id="UP001237780">
    <property type="component" value="Unassembled WGS sequence"/>
</dbReference>
<comment type="caution">
    <text evidence="3">The sequence shown here is derived from an EMBL/GenBank/DDBJ whole genome shotgun (WGS) entry which is preliminary data.</text>
</comment>
<keyword evidence="2" id="KW-0732">Signal</keyword>
<evidence type="ECO:0000256" key="2">
    <source>
        <dbReference type="SAM" id="SignalP"/>
    </source>
</evidence>
<feature type="signal peptide" evidence="2">
    <location>
        <begin position="1"/>
        <end position="29"/>
    </location>
</feature>
<evidence type="ECO:0000256" key="1">
    <source>
        <dbReference type="SAM" id="MobiDB-lite"/>
    </source>
</evidence>